<organism evidence="1 2">
    <name type="scientific">Araneus ventricosus</name>
    <name type="common">Orbweaver spider</name>
    <name type="synonym">Epeira ventricosa</name>
    <dbReference type="NCBI Taxonomy" id="182803"/>
    <lineage>
        <taxon>Eukaryota</taxon>
        <taxon>Metazoa</taxon>
        <taxon>Ecdysozoa</taxon>
        <taxon>Arthropoda</taxon>
        <taxon>Chelicerata</taxon>
        <taxon>Arachnida</taxon>
        <taxon>Araneae</taxon>
        <taxon>Araneomorphae</taxon>
        <taxon>Entelegynae</taxon>
        <taxon>Araneoidea</taxon>
        <taxon>Araneidae</taxon>
        <taxon>Araneus</taxon>
    </lineage>
</organism>
<dbReference type="OrthoDB" id="411823at2759"/>
<keyword evidence="2" id="KW-1185">Reference proteome</keyword>
<evidence type="ECO:0000313" key="2">
    <source>
        <dbReference type="Proteomes" id="UP000499080"/>
    </source>
</evidence>
<dbReference type="EMBL" id="BGPR01273188">
    <property type="protein sequence ID" value="GBN04014.1"/>
    <property type="molecule type" value="Genomic_DNA"/>
</dbReference>
<gene>
    <name evidence="1" type="ORF">AVEN_259051_1</name>
</gene>
<accession>A0A4Y2KN54</accession>
<dbReference type="AlphaFoldDB" id="A0A4Y2KN54"/>
<reference evidence="1 2" key="1">
    <citation type="journal article" date="2019" name="Sci. Rep.">
        <title>Orb-weaving spider Araneus ventricosus genome elucidates the spidroin gene catalogue.</title>
        <authorList>
            <person name="Kono N."/>
            <person name="Nakamura H."/>
            <person name="Ohtoshi R."/>
            <person name="Moran D.A.P."/>
            <person name="Shinohara A."/>
            <person name="Yoshida Y."/>
            <person name="Fujiwara M."/>
            <person name="Mori M."/>
            <person name="Tomita M."/>
            <person name="Arakawa K."/>
        </authorList>
    </citation>
    <scope>NUCLEOTIDE SEQUENCE [LARGE SCALE GENOMIC DNA]</scope>
</reference>
<proteinExistence type="predicted"/>
<sequence length="96" mass="10458">MDGSKIAGGVGLSVCILNKEIQQKTIYHRLEPNNTVLQAELAALGVAADWAVENNNKLMSSPIANPPSMPSRAIGQNQILLIQLKSSFAWRRCWLG</sequence>
<evidence type="ECO:0008006" key="3">
    <source>
        <dbReference type="Google" id="ProtNLM"/>
    </source>
</evidence>
<evidence type="ECO:0000313" key="1">
    <source>
        <dbReference type="EMBL" id="GBN04014.1"/>
    </source>
</evidence>
<name>A0A4Y2KN54_ARAVE</name>
<comment type="caution">
    <text evidence="1">The sequence shown here is derived from an EMBL/GenBank/DDBJ whole genome shotgun (WGS) entry which is preliminary data.</text>
</comment>
<dbReference type="Proteomes" id="UP000499080">
    <property type="component" value="Unassembled WGS sequence"/>
</dbReference>
<protein>
    <recommendedName>
        <fullName evidence="3">RNase H type-1 domain-containing protein</fullName>
    </recommendedName>
</protein>